<accession>A0A9P0QE77</accession>
<dbReference type="Proteomes" id="UP001152888">
    <property type="component" value="Unassembled WGS sequence"/>
</dbReference>
<proteinExistence type="predicted"/>
<sequence>MVPKKEYIKAVVKKGHKLTLDYIMGFSYGRARHSFSGVTMRDENGLNSPVVRHRRVAAHQIDESGVVACQAPATS</sequence>
<dbReference type="EMBL" id="CAKOFQ010009614">
    <property type="protein sequence ID" value="CAH2018110.1"/>
    <property type="molecule type" value="Genomic_DNA"/>
</dbReference>
<gene>
    <name evidence="1" type="ORF">ACAOBT_LOCUS36435</name>
</gene>
<evidence type="ECO:0000313" key="1">
    <source>
        <dbReference type="EMBL" id="CAH2018110.1"/>
    </source>
</evidence>
<organism evidence="1 2">
    <name type="scientific">Acanthoscelides obtectus</name>
    <name type="common">Bean weevil</name>
    <name type="synonym">Bruchus obtectus</name>
    <dbReference type="NCBI Taxonomy" id="200917"/>
    <lineage>
        <taxon>Eukaryota</taxon>
        <taxon>Metazoa</taxon>
        <taxon>Ecdysozoa</taxon>
        <taxon>Arthropoda</taxon>
        <taxon>Hexapoda</taxon>
        <taxon>Insecta</taxon>
        <taxon>Pterygota</taxon>
        <taxon>Neoptera</taxon>
        <taxon>Endopterygota</taxon>
        <taxon>Coleoptera</taxon>
        <taxon>Polyphaga</taxon>
        <taxon>Cucujiformia</taxon>
        <taxon>Chrysomeloidea</taxon>
        <taxon>Chrysomelidae</taxon>
        <taxon>Bruchinae</taxon>
        <taxon>Bruchini</taxon>
        <taxon>Acanthoscelides</taxon>
    </lineage>
</organism>
<reference evidence="1" key="1">
    <citation type="submission" date="2022-03" db="EMBL/GenBank/DDBJ databases">
        <authorList>
            <person name="Sayadi A."/>
        </authorList>
    </citation>
    <scope>NUCLEOTIDE SEQUENCE</scope>
</reference>
<protein>
    <submittedName>
        <fullName evidence="1">Uncharacterized protein</fullName>
    </submittedName>
</protein>
<name>A0A9P0QE77_ACAOB</name>
<evidence type="ECO:0000313" key="2">
    <source>
        <dbReference type="Proteomes" id="UP001152888"/>
    </source>
</evidence>
<dbReference type="OrthoDB" id="1434354at2759"/>
<comment type="caution">
    <text evidence="1">The sequence shown here is derived from an EMBL/GenBank/DDBJ whole genome shotgun (WGS) entry which is preliminary data.</text>
</comment>
<dbReference type="AlphaFoldDB" id="A0A9P0QE77"/>
<keyword evidence="2" id="KW-1185">Reference proteome</keyword>